<dbReference type="SUPFAM" id="SSF51905">
    <property type="entry name" value="FAD/NAD(P)-binding domain"/>
    <property type="match status" value="1"/>
</dbReference>
<dbReference type="GO" id="GO:0071949">
    <property type="term" value="F:FAD binding"/>
    <property type="evidence" value="ECO:0007669"/>
    <property type="project" value="InterPro"/>
</dbReference>
<dbReference type="Gene3D" id="3.50.50.60">
    <property type="entry name" value="FAD/NAD(P)-binding domain"/>
    <property type="match status" value="1"/>
</dbReference>
<dbReference type="RefSeq" id="XP_013310542.1">
    <property type="nucleotide sequence ID" value="XM_013455088.1"/>
</dbReference>
<accession>A0A0D2E3C0</accession>
<name>A0A0D2E3C0_9EURO</name>
<dbReference type="GeneID" id="25333496"/>
<keyword evidence="5" id="KW-0503">Monooxygenase</keyword>
<dbReference type="Proteomes" id="UP000054342">
    <property type="component" value="Unassembled WGS sequence"/>
</dbReference>
<comment type="similarity">
    <text evidence="1">Belongs to the paxM FAD-dependent monooxygenase family.</text>
</comment>
<reference evidence="7 8" key="1">
    <citation type="submission" date="2015-01" db="EMBL/GenBank/DDBJ databases">
        <title>The Genome Sequence of Exophiala xenobiotica CBS118157.</title>
        <authorList>
            <consortium name="The Broad Institute Genomics Platform"/>
            <person name="Cuomo C."/>
            <person name="de Hoog S."/>
            <person name="Gorbushina A."/>
            <person name="Stielow B."/>
            <person name="Teixiera M."/>
            <person name="Abouelleil A."/>
            <person name="Chapman S.B."/>
            <person name="Priest M."/>
            <person name="Young S.K."/>
            <person name="Wortman J."/>
            <person name="Nusbaum C."/>
            <person name="Birren B."/>
        </authorList>
    </citation>
    <scope>NUCLEOTIDE SEQUENCE [LARGE SCALE GENOMIC DNA]</scope>
    <source>
        <strain evidence="7 8">CBS 118157</strain>
    </source>
</reference>
<dbReference type="AlphaFoldDB" id="A0A0D2E3C0"/>
<dbReference type="InterPro" id="IPR036188">
    <property type="entry name" value="FAD/NAD-bd_sf"/>
</dbReference>
<dbReference type="PANTHER" id="PTHR13789:SF147">
    <property type="entry name" value="PUTATIVE (AFU_ORTHOLOGUE AFUA_2G01950)-RELATED"/>
    <property type="match status" value="1"/>
</dbReference>
<dbReference type="InterPro" id="IPR050493">
    <property type="entry name" value="FAD-dep_Monooxygenase_BioMet"/>
</dbReference>
<organism evidence="7 8">
    <name type="scientific">Exophiala xenobiotica</name>
    <dbReference type="NCBI Taxonomy" id="348802"/>
    <lineage>
        <taxon>Eukaryota</taxon>
        <taxon>Fungi</taxon>
        <taxon>Dikarya</taxon>
        <taxon>Ascomycota</taxon>
        <taxon>Pezizomycotina</taxon>
        <taxon>Eurotiomycetes</taxon>
        <taxon>Chaetothyriomycetidae</taxon>
        <taxon>Chaetothyriales</taxon>
        <taxon>Herpotrichiellaceae</taxon>
        <taxon>Exophiala</taxon>
    </lineage>
</organism>
<evidence type="ECO:0000313" key="8">
    <source>
        <dbReference type="Proteomes" id="UP000054342"/>
    </source>
</evidence>
<evidence type="ECO:0000256" key="4">
    <source>
        <dbReference type="ARBA" id="ARBA00023002"/>
    </source>
</evidence>
<proteinExistence type="inferred from homology"/>
<dbReference type="OrthoDB" id="420606at2759"/>
<dbReference type="GO" id="GO:0004497">
    <property type="term" value="F:monooxygenase activity"/>
    <property type="evidence" value="ECO:0007669"/>
    <property type="project" value="UniProtKB-KW"/>
</dbReference>
<evidence type="ECO:0000256" key="2">
    <source>
        <dbReference type="ARBA" id="ARBA00022630"/>
    </source>
</evidence>
<evidence type="ECO:0000259" key="6">
    <source>
        <dbReference type="Pfam" id="PF01494"/>
    </source>
</evidence>
<sequence>MAPNKLHVGICGGGMGGLAAAIAIARAGAKVTLLEAAKELGEIGAGIQMFANVSRLLVRWGVDELIGDDLIAVDEINTWGSDSELLARFDPKMGAKQTGFPHWVVRRDHLHAGLTECARRHGVELIVGSRVQSLEHSKDSVKVTTVQGVQHTFDLLIGSDGIKSTIRRVLFPDAAVPQAASTVAAFRGILSYEQVFEQVPEARQLLRNTMDAWIGPNGYILLYPLSAGSELNVVTLFEMDHVVKTPEDMDLAEFRHLYKDWNPIARKILELVNYTQKWPLLVLPPMKTWSNEHKNVVLLGDAAHCMQNHMAQGAATAMEDGAFLGGVIGEVVRDTITLPEAIELYEKRRMPRVWTKQQASFVSGTINMATGEKAVRRNQASAPEVKAWDRNIIRPIQMLPTTYRSWQMFCNPSSVPGILYYDPEGDADNAVCEYLQSQSAMDETTLVTNGLWDKWWDVVNNNGIEVRTDGLIGASK</sequence>
<evidence type="ECO:0000256" key="1">
    <source>
        <dbReference type="ARBA" id="ARBA00007992"/>
    </source>
</evidence>
<keyword evidence="4" id="KW-0560">Oxidoreductase</keyword>
<dbReference type="PANTHER" id="PTHR13789">
    <property type="entry name" value="MONOOXYGENASE"/>
    <property type="match status" value="1"/>
</dbReference>
<keyword evidence="8" id="KW-1185">Reference proteome</keyword>
<dbReference type="HOGENOM" id="CLU_009665_19_3_1"/>
<dbReference type="STRING" id="348802.A0A0D2E3C0"/>
<keyword evidence="2" id="KW-0285">Flavoprotein</keyword>
<evidence type="ECO:0000313" key="7">
    <source>
        <dbReference type="EMBL" id="KIW49958.1"/>
    </source>
</evidence>
<evidence type="ECO:0000256" key="5">
    <source>
        <dbReference type="ARBA" id="ARBA00023033"/>
    </source>
</evidence>
<gene>
    <name evidence="7" type="ORF">PV05_11588</name>
</gene>
<keyword evidence="3" id="KW-0274">FAD</keyword>
<dbReference type="Pfam" id="PF01494">
    <property type="entry name" value="FAD_binding_3"/>
    <property type="match status" value="1"/>
</dbReference>
<dbReference type="PRINTS" id="PR00420">
    <property type="entry name" value="RNGMNOXGNASE"/>
</dbReference>
<dbReference type="SUPFAM" id="SSF54373">
    <property type="entry name" value="FAD-linked reductases, C-terminal domain"/>
    <property type="match status" value="1"/>
</dbReference>
<feature type="domain" description="FAD-binding" evidence="6">
    <location>
        <begin position="6"/>
        <end position="356"/>
    </location>
</feature>
<protein>
    <recommendedName>
        <fullName evidence="6">FAD-binding domain-containing protein</fullName>
    </recommendedName>
</protein>
<evidence type="ECO:0000256" key="3">
    <source>
        <dbReference type="ARBA" id="ARBA00022827"/>
    </source>
</evidence>
<dbReference type="InterPro" id="IPR002938">
    <property type="entry name" value="FAD-bd"/>
</dbReference>
<dbReference type="EMBL" id="KN847323">
    <property type="protein sequence ID" value="KIW49958.1"/>
    <property type="molecule type" value="Genomic_DNA"/>
</dbReference>